<comment type="caution">
    <text evidence="9">The sequence shown here is derived from an EMBL/GenBank/DDBJ whole genome shotgun (WGS) entry which is preliminary data.</text>
</comment>
<keyword evidence="4 7" id="KW-0479">Metal-binding</keyword>
<feature type="binding site" evidence="7">
    <location>
        <position position="86"/>
    </location>
    <ligand>
        <name>Mg(2+)</name>
        <dbReference type="ChEBI" id="CHEBI:18420"/>
        <label>1</label>
        <note>catalytic</note>
    </ligand>
</feature>
<dbReference type="PANTHER" id="PTHR20854:SF4">
    <property type="entry name" value="INOSITOL-1-MONOPHOSPHATASE-RELATED"/>
    <property type="match status" value="1"/>
</dbReference>
<dbReference type="PANTHER" id="PTHR20854">
    <property type="entry name" value="INOSITOL MONOPHOSPHATASE"/>
    <property type="match status" value="1"/>
</dbReference>
<dbReference type="FunFam" id="3.40.190.80:FF:000002">
    <property type="entry name" value="Inositol-1-monophosphatase"/>
    <property type="match status" value="1"/>
</dbReference>
<dbReference type="GO" id="GO:0006020">
    <property type="term" value="P:inositol metabolic process"/>
    <property type="evidence" value="ECO:0007669"/>
    <property type="project" value="TreeGrafter"/>
</dbReference>
<dbReference type="EC" id="3.1.3.25" evidence="8"/>
<dbReference type="Gene3D" id="3.40.190.80">
    <property type="match status" value="1"/>
</dbReference>
<dbReference type="PROSITE" id="PS00630">
    <property type="entry name" value="IMP_2"/>
    <property type="match status" value="1"/>
</dbReference>
<keyword evidence="5 8" id="KW-0378">Hydrolase</keyword>
<dbReference type="Proteomes" id="UP000642809">
    <property type="component" value="Unassembled WGS sequence"/>
</dbReference>
<evidence type="ECO:0000256" key="1">
    <source>
        <dbReference type="ARBA" id="ARBA00001033"/>
    </source>
</evidence>
<dbReference type="AlphaFoldDB" id="A0A8J3CYF5"/>
<dbReference type="InterPro" id="IPR020550">
    <property type="entry name" value="Inositol_monophosphatase_CS"/>
</dbReference>
<evidence type="ECO:0000256" key="4">
    <source>
        <dbReference type="ARBA" id="ARBA00022723"/>
    </source>
</evidence>
<dbReference type="GO" id="GO:0007165">
    <property type="term" value="P:signal transduction"/>
    <property type="evidence" value="ECO:0007669"/>
    <property type="project" value="TreeGrafter"/>
</dbReference>
<evidence type="ECO:0000256" key="2">
    <source>
        <dbReference type="ARBA" id="ARBA00001946"/>
    </source>
</evidence>
<dbReference type="PRINTS" id="PR00377">
    <property type="entry name" value="IMPHPHTASES"/>
</dbReference>
<dbReference type="InterPro" id="IPR020583">
    <property type="entry name" value="Inositol_monoP_metal-BS"/>
</dbReference>
<dbReference type="GO" id="GO:0008934">
    <property type="term" value="F:inositol monophosphate 1-phosphatase activity"/>
    <property type="evidence" value="ECO:0007669"/>
    <property type="project" value="InterPro"/>
</dbReference>
<accession>A0A8J3CYF5</accession>
<dbReference type="GO" id="GO:0046872">
    <property type="term" value="F:metal ion binding"/>
    <property type="evidence" value="ECO:0007669"/>
    <property type="project" value="UniProtKB-KW"/>
</dbReference>
<feature type="binding site" evidence="7">
    <location>
        <position position="214"/>
    </location>
    <ligand>
        <name>Mg(2+)</name>
        <dbReference type="ChEBI" id="CHEBI:18420"/>
        <label>1</label>
        <note>catalytic</note>
    </ligand>
</feature>
<dbReference type="InterPro" id="IPR033942">
    <property type="entry name" value="IMPase"/>
</dbReference>
<comment type="similarity">
    <text evidence="3 8">Belongs to the inositol monophosphatase superfamily.</text>
</comment>
<sequence>MQDLTHIVEKVKSIAKEAGAFIRKERQNFNLDKVEQKGLNDLVSYVDKQAEMIIVSRLQQVLPEADFIAEEGSAGTSGKDWTWIIDPLDGTTNFIHGVPVFSVSIGLRHLDEIVLGVVYEINQDECFSAVKGHGAFCNEKPIKVSPSKCLSEGLMATGFPYSAFKQLDQYLAVLKALMETCHGVRRMGSAAVDLCYVAAGRFDAFYEYDLKPYDVAAGSLIVQEAGGTVTDFKGGKDYLFGKEILASTPLVYREIQDILSTHWKS</sequence>
<protein>
    <recommendedName>
        <fullName evidence="8">Inositol-1-monophosphatase</fullName>
        <ecNumber evidence="8">3.1.3.25</ecNumber>
    </recommendedName>
</protein>
<dbReference type="Pfam" id="PF00459">
    <property type="entry name" value="Inositol_P"/>
    <property type="match status" value="1"/>
</dbReference>
<dbReference type="Gene3D" id="3.30.540.10">
    <property type="entry name" value="Fructose-1,6-Bisphosphatase, subunit A, domain 1"/>
    <property type="match status" value="1"/>
</dbReference>
<dbReference type="PRINTS" id="PR01959">
    <property type="entry name" value="SBIMPHPHTASE"/>
</dbReference>
<organism evidence="9 10">
    <name type="scientific">Mongoliitalea lutea</name>
    <dbReference type="NCBI Taxonomy" id="849756"/>
    <lineage>
        <taxon>Bacteria</taxon>
        <taxon>Pseudomonadati</taxon>
        <taxon>Bacteroidota</taxon>
        <taxon>Cytophagia</taxon>
        <taxon>Cytophagales</taxon>
        <taxon>Cyclobacteriaceae</taxon>
        <taxon>Mongoliitalea</taxon>
    </lineage>
</organism>
<gene>
    <name evidence="9" type="ORF">GCM10008106_18550</name>
</gene>
<evidence type="ECO:0000256" key="5">
    <source>
        <dbReference type="ARBA" id="ARBA00022801"/>
    </source>
</evidence>
<dbReference type="SUPFAM" id="SSF56655">
    <property type="entry name" value="Carbohydrate phosphatase"/>
    <property type="match status" value="1"/>
</dbReference>
<reference evidence="9" key="1">
    <citation type="journal article" date="2014" name="Int. J. Syst. Evol. Microbiol.">
        <title>Complete genome sequence of Corynebacterium casei LMG S-19264T (=DSM 44701T), isolated from a smear-ripened cheese.</title>
        <authorList>
            <consortium name="US DOE Joint Genome Institute (JGI-PGF)"/>
            <person name="Walter F."/>
            <person name="Albersmeier A."/>
            <person name="Kalinowski J."/>
            <person name="Ruckert C."/>
        </authorList>
    </citation>
    <scope>NUCLEOTIDE SEQUENCE</scope>
    <source>
        <strain evidence="9">KCTC 23224</strain>
    </source>
</reference>
<feature type="binding site" evidence="7">
    <location>
        <position position="89"/>
    </location>
    <ligand>
        <name>Mg(2+)</name>
        <dbReference type="ChEBI" id="CHEBI:18420"/>
        <label>1</label>
        <note>catalytic</note>
    </ligand>
</feature>
<dbReference type="EMBL" id="BMYF01000010">
    <property type="protein sequence ID" value="GHB37614.1"/>
    <property type="molecule type" value="Genomic_DNA"/>
</dbReference>
<reference evidence="9" key="2">
    <citation type="submission" date="2020-09" db="EMBL/GenBank/DDBJ databases">
        <authorList>
            <person name="Sun Q."/>
            <person name="Kim S."/>
        </authorList>
    </citation>
    <scope>NUCLEOTIDE SEQUENCE</scope>
    <source>
        <strain evidence="9">KCTC 23224</strain>
    </source>
</reference>
<keyword evidence="10" id="KW-1185">Reference proteome</keyword>
<comment type="catalytic activity">
    <reaction evidence="1 8">
        <text>a myo-inositol phosphate + H2O = myo-inositol + phosphate</text>
        <dbReference type="Rhea" id="RHEA:24056"/>
        <dbReference type="ChEBI" id="CHEBI:15377"/>
        <dbReference type="ChEBI" id="CHEBI:17268"/>
        <dbReference type="ChEBI" id="CHEBI:43474"/>
        <dbReference type="ChEBI" id="CHEBI:84139"/>
        <dbReference type="EC" id="3.1.3.25"/>
    </reaction>
</comment>
<dbReference type="InterPro" id="IPR022337">
    <property type="entry name" value="Inositol_monophosphatase_SuhB"/>
</dbReference>
<evidence type="ECO:0000313" key="9">
    <source>
        <dbReference type="EMBL" id="GHB37614.1"/>
    </source>
</evidence>
<keyword evidence="6 7" id="KW-0460">Magnesium</keyword>
<evidence type="ECO:0000313" key="10">
    <source>
        <dbReference type="Proteomes" id="UP000642809"/>
    </source>
</evidence>
<evidence type="ECO:0000256" key="6">
    <source>
        <dbReference type="ARBA" id="ARBA00022842"/>
    </source>
</evidence>
<dbReference type="RefSeq" id="WP_189581163.1">
    <property type="nucleotide sequence ID" value="NZ_BMYF01000010.1"/>
</dbReference>
<evidence type="ECO:0000256" key="7">
    <source>
        <dbReference type="PIRSR" id="PIRSR600760-2"/>
    </source>
</evidence>
<dbReference type="FunFam" id="3.30.540.10:FF:000003">
    <property type="entry name" value="Inositol-1-monophosphatase"/>
    <property type="match status" value="1"/>
</dbReference>
<dbReference type="PROSITE" id="PS00629">
    <property type="entry name" value="IMP_1"/>
    <property type="match status" value="1"/>
</dbReference>
<name>A0A8J3CYF5_9BACT</name>
<evidence type="ECO:0000256" key="8">
    <source>
        <dbReference type="RuleBase" id="RU364068"/>
    </source>
</evidence>
<evidence type="ECO:0000256" key="3">
    <source>
        <dbReference type="ARBA" id="ARBA00009759"/>
    </source>
</evidence>
<dbReference type="InterPro" id="IPR000760">
    <property type="entry name" value="Inositol_monophosphatase-like"/>
</dbReference>
<feature type="binding site" evidence="7">
    <location>
        <position position="88"/>
    </location>
    <ligand>
        <name>Mg(2+)</name>
        <dbReference type="ChEBI" id="CHEBI:18420"/>
        <label>1</label>
        <note>catalytic</note>
    </ligand>
</feature>
<feature type="binding site" evidence="7">
    <location>
        <position position="70"/>
    </location>
    <ligand>
        <name>Mg(2+)</name>
        <dbReference type="ChEBI" id="CHEBI:18420"/>
        <label>1</label>
        <note>catalytic</note>
    </ligand>
</feature>
<dbReference type="CDD" id="cd01639">
    <property type="entry name" value="IMPase"/>
    <property type="match status" value="1"/>
</dbReference>
<comment type="cofactor">
    <cofactor evidence="2 7 8">
        <name>Mg(2+)</name>
        <dbReference type="ChEBI" id="CHEBI:18420"/>
    </cofactor>
</comment>
<proteinExistence type="inferred from homology"/>
<dbReference type="GO" id="GO:0046854">
    <property type="term" value="P:phosphatidylinositol phosphate biosynthetic process"/>
    <property type="evidence" value="ECO:0007669"/>
    <property type="project" value="InterPro"/>
</dbReference>